<comment type="function">
    <text evidence="1">Involved in the transposition of the insertion sequence.</text>
</comment>
<dbReference type="InterPro" id="IPR048020">
    <property type="entry name" value="Transpos_IS3"/>
</dbReference>
<evidence type="ECO:0000256" key="1">
    <source>
        <dbReference type="ARBA" id="ARBA00002286"/>
    </source>
</evidence>
<dbReference type="Pfam" id="PF01527">
    <property type="entry name" value="HTH_Tnp_1"/>
    <property type="match status" value="1"/>
</dbReference>
<dbReference type="InterPro" id="IPR001584">
    <property type="entry name" value="Integrase_cat-core"/>
</dbReference>
<dbReference type="SUPFAM" id="SSF53098">
    <property type="entry name" value="Ribonuclease H-like"/>
    <property type="match status" value="1"/>
</dbReference>
<dbReference type="NCBIfam" id="NF033516">
    <property type="entry name" value="transpos_IS3"/>
    <property type="match status" value="1"/>
</dbReference>
<dbReference type="SUPFAM" id="SSF46689">
    <property type="entry name" value="Homeodomain-like"/>
    <property type="match status" value="1"/>
</dbReference>
<dbReference type="EMBL" id="JBHMEI010000082">
    <property type="protein sequence ID" value="MFB9208863.1"/>
    <property type="molecule type" value="Genomic_DNA"/>
</dbReference>
<dbReference type="InterPro" id="IPR050900">
    <property type="entry name" value="Transposase_IS3/IS150/IS904"/>
</dbReference>
<dbReference type="Pfam" id="PF13333">
    <property type="entry name" value="rve_2"/>
    <property type="match status" value="1"/>
</dbReference>
<dbReference type="InterPro" id="IPR025948">
    <property type="entry name" value="HTH-like_dom"/>
</dbReference>
<keyword evidence="5" id="KW-1185">Reference proteome</keyword>
<sequence length="388" mass="44433">MPAPHPPEFRRRAVELARQGDKPLLQLAHDLGISRSCLQNWLRQADADENAGAGSRLTNAEKKELAELRRRNKQLEMENDILKRAAAYFARENVLPKLIYSLVRELADDRIPVAVACRVLQVSTSGYYEWLGRPEPPRELRNKELTKMIRRIHADSRGSYGSPRVHAELTLGLGEKVNRKRVERLMRADGLQGVYRRRGRRNLVNQATEEDLVQRRFDVEAPDRLWLTDITEHPTGEGKVYCAAVMDAYSRRVIGWSIDVRQDTDLVVNALAMAVARRKPDASSTILHSDHGTQYTSWAFGKRLQDAGLLGSMGTVGDCYDNAMMESFWGTMQLELLDARIWKTREELANAIFEWIECWYNPYRRHSSIGMHSPVTFEGLYRPSDTVE</sequence>
<keyword evidence="2" id="KW-0175">Coiled coil</keyword>
<accession>A0ABV5IXW3</accession>
<protein>
    <submittedName>
        <fullName evidence="4">IS3 family transposase</fullName>
    </submittedName>
</protein>
<feature type="coiled-coil region" evidence="2">
    <location>
        <begin position="58"/>
        <end position="85"/>
    </location>
</feature>
<dbReference type="PANTHER" id="PTHR46889">
    <property type="entry name" value="TRANSPOSASE INSF FOR INSERTION SEQUENCE IS3B-RELATED"/>
    <property type="match status" value="1"/>
</dbReference>
<dbReference type="Pfam" id="PF00665">
    <property type="entry name" value="rve"/>
    <property type="match status" value="1"/>
</dbReference>
<gene>
    <name evidence="4" type="ORF">ACFFV7_47305</name>
</gene>
<dbReference type="InterPro" id="IPR036397">
    <property type="entry name" value="RNaseH_sf"/>
</dbReference>
<reference evidence="4 5" key="1">
    <citation type="submission" date="2024-09" db="EMBL/GenBank/DDBJ databases">
        <authorList>
            <person name="Sun Q."/>
            <person name="Mori K."/>
        </authorList>
    </citation>
    <scope>NUCLEOTIDE SEQUENCE [LARGE SCALE GENOMIC DNA]</scope>
    <source>
        <strain evidence="4 5">CCM 3426</strain>
    </source>
</reference>
<evidence type="ECO:0000259" key="3">
    <source>
        <dbReference type="PROSITE" id="PS50994"/>
    </source>
</evidence>
<dbReference type="RefSeq" id="WP_379478691.1">
    <property type="nucleotide sequence ID" value="NZ_BMRC01000083.1"/>
</dbReference>
<proteinExistence type="predicted"/>
<dbReference type="Gene3D" id="3.30.420.10">
    <property type="entry name" value="Ribonuclease H-like superfamily/Ribonuclease H"/>
    <property type="match status" value="1"/>
</dbReference>
<organism evidence="4 5">
    <name type="scientific">Nonomuraea spiralis</name>
    <dbReference type="NCBI Taxonomy" id="46182"/>
    <lineage>
        <taxon>Bacteria</taxon>
        <taxon>Bacillati</taxon>
        <taxon>Actinomycetota</taxon>
        <taxon>Actinomycetes</taxon>
        <taxon>Streptosporangiales</taxon>
        <taxon>Streptosporangiaceae</taxon>
        <taxon>Nonomuraea</taxon>
    </lineage>
</organism>
<dbReference type="InterPro" id="IPR009057">
    <property type="entry name" value="Homeodomain-like_sf"/>
</dbReference>
<feature type="domain" description="Integrase catalytic" evidence="3">
    <location>
        <begin position="218"/>
        <end position="382"/>
    </location>
</feature>
<name>A0ABV5IXW3_9ACTN</name>
<dbReference type="InterPro" id="IPR002514">
    <property type="entry name" value="Transposase_8"/>
</dbReference>
<dbReference type="InterPro" id="IPR012337">
    <property type="entry name" value="RNaseH-like_sf"/>
</dbReference>
<dbReference type="Pfam" id="PF13276">
    <property type="entry name" value="HTH_21"/>
    <property type="match status" value="1"/>
</dbReference>
<evidence type="ECO:0000313" key="5">
    <source>
        <dbReference type="Proteomes" id="UP001589647"/>
    </source>
</evidence>
<dbReference type="PANTHER" id="PTHR46889:SF4">
    <property type="entry name" value="TRANSPOSASE INSO FOR INSERTION SEQUENCE ELEMENT IS911B-RELATED"/>
    <property type="match status" value="1"/>
</dbReference>
<dbReference type="PROSITE" id="PS50994">
    <property type="entry name" value="INTEGRASE"/>
    <property type="match status" value="1"/>
</dbReference>
<dbReference type="Gene3D" id="1.10.10.60">
    <property type="entry name" value="Homeodomain-like"/>
    <property type="match status" value="1"/>
</dbReference>
<dbReference type="Proteomes" id="UP001589647">
    <property type="component" value="Unassembled WGS sequence"/>
</dbReference>
<comment type="caution">
    <text evidence="4">The sequence shown here is derived from an EMBL/GenBank/DDBJ whole genome shotgun (WGS) entry which is preliminary data.</text>
</comment>
<evidence type="ECO:0000313" key="4">
    <source>
        <dbReference type="EMBL" id="MFB9208863.1"/>
    </source>
</evidence>
<evidence type="ECO:0000256" key="2">
    <source>
        <dbReference type="SAM" id="Coils"/>
    </source>
</evidence>